<dbReference type="KEGG" id="dov:DSCO28_30240"/>
<organism evidence="1 2">
    <name type="scientific">Desulfosarcina ovata subsp. sediminis</name>
    <dbReference type="NCBI Taxonomy" id="885957"/>
    <lineage>
        <taxon>Bacteria</taxon>
        <taxon>Pseudomonadati</taxon>
        <taxon>Thermodesulfobacteriota</taxon>
        <taxon>Desulfobacteria</taxon>
        <taxon>Desulfobacterales</taxon>
        <taxon>Desulfosarcinaceae</taxon>
        <taxon>Desulfosarcina</taxon>
    </lineage>
</organism>
<reference evidence="1 2" key="1">
    <citation type="submission" date="2019-11" db="EMBL/GenBank/DDBJ databases">
        <title>Comparative genomics of hydrocarbon-degrading Desulfosarcina strains.</title>
        <authorList>
            <person name="Watanabe M."/>
            <person name="Kojima H."/>
            <person name="Fukui M."/>
        </authorList>
    </citation>
    <scope>NUCLEOTIDE SEQUENCE [LARGE SCALE GENOMIC DNA]</scope>
    <source>
        <strain evidence="1 2">28bB2T</strain>
    </source>
</reference>
<name>A0A5K7ZJP7_9BACT</name>
<sequence>MNPACELFAEKVGLMAEAERMELSGKRDTAYFQLSVFRIWSAVMVIAMKNEVGRAKLMALPTSWGV</sequence>
<gene>
    <name evidence="1" type="ORF">DSCO28_30240</name>
</gene>
<protein>
    <submittedName>
        <fullName evidence="1">Uncharacterized protein</fullName>
    </submittedName>
</protein>
<dbReference type="Proteomes" id="UP000425960">
    <property type="component" value="Chromosome"/>
</dbReference>
<evidence type="ECO:0000313" key="1">
    <source>
        <dbReference type="EMBL" id="BBO82458.1"/>
    </source>
</evidence>
<proteinExistence type="predicted"/>
<accession>A0A5K7ZJP7</accession>
<dbReference type="EMBL" id="AP021876">
    <property type="protein sequence ID" value="BBO82458.1"/>
    <property type="molecule type" value="Genomic_DNA"/>
</dbReference>
<dbReference type="AlphaFoldDB" id="A0A5K7ZJP7"/>
<evidence type="ECO:0000313" key="2">
    <source>
        <dbReference type="Proteomes" id="UP000425960"/>
    </source>
</evidence>